<dbReference type="Proteomes" id="UP000597459">
    <property type="component" value="Unassembled WGS sequence"/>
</dbReference>
<dbReference type="Gene3D" id="2.60.120.620">
    <property type="entry name" value="q2cbj1_9rhob like domain"/>
    <property type="match status" value="1"/>
</dbReference>
<dbReference type="AlphaFoldDB" id="A0A967B6X1"/>
<evidence type="ECO:0000259" key="1">
    <source>
        <dbReference type="Pfam" id="PF13640"/>
    </source>
</evidence>
<evidence type="ECO:0000313" key="2">
    <source>
        <dbReference type="EMBL" id="NHO53509.1"/>
    </source>
</evidence>
<accession>A0A967B6X1</accession>
<proteinExistence type="predicted"/>
<evidence type="ECO:0000313" key="3">
    <source>
        <dbReference type="Proteomes" id="UP000597459"/>
    </source>
</evidence>
<reference evidence="2" key="1">
    <citation type="submission" date="2019-11" db="EMBL/GenBank/DDBJ databases">
        <title>Description of new Acetobacter species.</title>
        <authorList>
            <person name="Cleenwerck I."/>
            <person name="Sombolestani A.S."/>
        </authorList>
    </citation>
    <scope>NUCLEOTIDE SEQUENCE</scope>
    <source>
        <strain evidence="2">LMG 1626</strain>
    </source>
</reference>
<dbReference type="InterPro" id="IPR044862">
    <property type="entry name" value="Pro_4_hyd_alph_FE2OG_OXY"/>
</dbReference>
<protein>
    <submittedName>
        <fullName evidence="2">2OG-Fe(II) oxygenase</fullName>
    </submittedName>
</protein>
<dbReference type="RefSeq" id="WP_166313795.1">
    <property type="nucleotide sequence ID" value="NZ_WOTH01000008.1"/>
</dbReference>
<organism evidence="2 3">
    <name type="scientific">Acetobacter estunensis</name>
    <dbReference type="NCBI Taxonomy" id="104097"/>
    <lineage>
        <taxon>Bacteria</taxon>
        <taxon>Pseudomonadati</taxon>
        <taxon>Pseudomonadota</taxon>
        <taxon>Alphaproteobacteria</taxon>
        <taxon>Acetobacterales</taxon>
        <taxon>Acetobacteraceae</taxon>
        <taxon>Acetobacter</taxon>
    </lineage>
</organism>
<comment type="caution">
    <text evidence="2">The sequence shown here is derived from an EMBL/GenBank/DDBJ whole genome shotgun (WGS) entry which is preliminary data.</text>
</comment>
<sequence length="282" mass="32416">MSASSLCGVETANETWLWGEFSSSILMHLNENFRRAQPFPHISIDGLFSADFLASILEEAHVLPQTSWDPHYTALQKKRQLNRWDAMPPALLSYFTAVKSPDFIQFLEKLTGIAGLQPDIELFGGGLHEASQNGHFQIHVDFQKHPRTQKRNTLAVITYLNPDWQEEDEGSLELWNSSTERPEAFIAPIFGRTLVMEQSPTALHGYPEPVKKGCRRALIAYFYTDNTDSDPLFEVETTRYLRRSDIPMERRAQMFLREQLPQPMVTGMRKACSRLLHYLKDK</sequence>
<keyword evidence="3" id="KW-1185">Reference proteome</keyword>
<gene>
    <name evidence="2" type="ORF">GOB87_05950</name>
</gene>
<dbReference type="Pfam" id="PF13640">
    <property type="entry name" value="2OG-FeII_Oxy_3"/>
    <property type="match status" value="1"/>
</dbReference>
<dbReference type="EMBL" id="WOTH01000008">
    <property type="protein sequence ID" value="NHO53509.1"/>
    <property type="molecule type" value="Genomic_DNA"/>
</dbReference>
<name>A0A967B6X1_9PROT</name>
<feature type="domain" description="Prolyl 4-hydroxylase alpha subunit Fe(2+) 2OG dioxygenase" evidence="1">
    <location>
        <begin position="128"/>
        <end position="223"/>
    </location>
</feature>